<dbReference type="AlphaFoldDB" id="A0A914UWA1"/>
<dbReference type="Proteomes" id="UP000887566">
    <property type="component" value="Unplaced"/>
</dbReference>
<keyword evidence="1" id="KW-1133">Transmembrane helix</keyword>
<keyword evidence="1" id="KW-0812">Transmembrane</keyword>
<keyword evidence="2" id="KW-1185">Reference proteome</keyword>
<feature type="transmembrane region" description="Helical" evidence="1">
    <location>
        <begin position="7"/>
        <end position="28"/>
    </location>
</feature>
<keyword evidence="1" id="KW-0472">Membrane</keyword>
<organism evidence="2 3">
    <name type="scientific">Plectus sambesii</name>
    <dbReference type="NCBI Taxonomy" id="2011161"/>
    <lineage>
        <taxon>Eukaryota</taxon>
        <taxon>Metazoa</taxon>
        <taxon>Ecdysozoa</taxon>
        <taxon>Nematoda</taxon>
        <taxon>Chromadorea</taxon>
        <taxon>Plectida</taxon>
        <taxon>Plectina</taxon>
        <taxon>Plectoidea</taxon>
        <taxon>Plectidae</taxon>
        <taxon>Plectus</taxon>
    </lineage>
</organism>
<evidence type="ECO:0000313" key="2">
    <source>
        <dbReference type="Proteomes" id="UP000887566"/>
    </source>
</evidence>
<reference evidence="3" key="1">
    <citation type="submission" date="2022-11" db="UniProtKB">
        <authorList>
            <consortium name="WormBaseParasite"/>
        </authorList>
    </citation>
    <scope>IDENTIFICATION</scope>
</reference>
<protein>
    <submittedName>
        <fullName evidence="3">Uncharacterized protein</fullName>
    </submittedName>
</protein>
<accession>A0A914UWA1</accession>
<evidence type="ECO:0000256" key="1">
    <source>
        <dbReference type="SAM" id="Phobius"/>
    </source>
</evidence>
<dbReference type="WBParaSite" id="PSAMB.scaffold13144size2412.g35306.t1">
    <property type="protein sequence ID" value="PSAMB.scaffold13144size2412.g35306.t1"/>
    <property type="gene ID" value="PSAMB.scaffold13144size2412.g35306"/>
</dbReference>
<sequence>MAFANQLIICCGVKVLIILLTIVTLILLDPVYTTAYINLNYQ</sequence>
<evidence type="ECO:0000313" key="3">
    <source>
        <dbReference type="WBParaSite" id="PSAMB.scaffold13144size2412.g35306.t1"/>
    </source>
</evidence>
<proteinExistence type="predicted"/>
<name>A0A914UWA1_9BILA</name>